<keyword evidence="4" id="KW-0695">RNA-directed DNA polymerase</keyword>
<dbReference type="EMBL" id="AP028654">
    <property type="protein sequence ID" value="BEP29829.1"/>
    <property type="molecule type" value="Genomic_DNA"/>
</dbReference>
<evidence type="ECO:0000313" key="2">
    <source>
        <dbReference type="EMBL" id="BEP28206.1"/>
    </source>
</evidence>
<organism evidence="4 5">
    <name type="scientific">Helicovermis profundi</name>
    <dbReference type="NCBI Taxonomy" id="3065157"/>
    <lineage>
        <taxon>Bacteria</taxon>
        <taxon>Bacillati</taxon>
        <taxon>Bacillota</taxon>
        <taxon>Clostridia</taxon>
        <taxon>Helicovermis</taxon>
    </lineage>
</organism>
<evidence type="ECO:0000313" key="4">
    <source>
        <dbReference type="EMBL" id="BEP29829.1"/>
    </source>
</evidence>
<dbReference type="KEGG" id="hprf:HLPR_16350"/>
<dbReference type="RefSeq" id="WP_338534949.1">
    <property type="nucleotide sequence ID" value="NZ_AP028654.1"/>
</dbReference>
<dbReference type="KEGG" id="hprf:HLPR_21600"/>
<dbReference type="PROSITE" id="PS50878">
    <property type="entry name" value="RT_POL"/>
    <property type="match status" value="1"/>
</dbReference>
<dbReference type="GO" id="GO:0003964">
    <property type="term" value="F:RNA-directed DNA polymerase activity"/>
    <property type="evidence" value="ECO:0007669"/>
    <property type="project" value="UniProtKB-KW"/>
</dbReference>
<evidence type="ECO:0000313" key="3">
    <source>
        <dbReference type="EMBL" id="BEP29304.1"/>
    </source>
</evidence>
<name>A0AAU9E5B5_9FIRM</name>
<reference evidence="4 5" key="1">
    <citation type="submission" date="2023-08" db="EMBL/GenBank/DDBJ databases">
        <title>Helicovermis profunda gen. nov., sp. nov., a novel mesophilic, fermentative bacterium within the Bacillota from a deep-sea hydrothermal vent chimney.</title>
        <authorList>
            <person name="Miyazaki U."/>
            <person name="Mizutani D."/>
            <person name="Hashimoto Y."/>
            <person name="Tame A."/>
            <person name="Sawayama S."/>
            <person name="Miyazaki J."/>
            <person name="Takai K."/>
            <person name="Nakagawa S."/>
        </authorList>
    </citation>
    <scope>NUCLEOTIDE SEQUENCE [LARGE SCALE GENOMIC DNA]</scope>
    <source>
        <strain evidence="4 5">S502</strain>
    </source>
</reference>
<dbReference type="EMBL" id="AP028654">
    <property type="protein sequence ID" value="BEP28206.1"/>
    <property type="molecule type" value="Genomic_DNA"/>
</dbReference>
<evidence type="ECO:0000313" key="5">
    <source>
        <dbReference type="Proteomes" id="UP001321786"/>
    </source>
</evidence>
<proteinExistence type="predicted"/>
<dbReference type="Proteomes" id="UP001321786">
    <property type="component" value="Chromosome"/>
</dbReference>
<dbReference type="EMBL" id="AP028654">
    <property type="protein sequence ID" value="BEP29304.1"/>
    <property type="molecule type" value="Genomic_DNA"/>
</dbReference>
<dbReference type="NCBIfam" id="TIGR04416">
    <property type="entry name" value="group_II_RT_mat"/>
    <property type="match status" value="1"/>
</dbReference>
<keyword evidence="5" id="KW-1185">Reference proteome</keyword>
<evidence type="ECO:0000259" key="1">
    <source>
        <dbReference type="PROSITE" id="PS50878"/>
    </source>
</evidence>
<sequence>MENEFSGIAKLTRKHKKVQTLMHYVNEKTIKEEHNRQIKGKTAGIDGITKESYDANLDDNVSNLISRMKRFSYKPKAVRRTYIPKDASDKMRPLGIPSYEDKLVQGSMRNILDEIYENKFYNFSYGFRKGRNAHQAIKKVNEIIMRKKINFIVDADIKGFFDNVDHKWLIKFLEHDIEDKNFIRYIKRFLKAGIIEEMNYYESDKGTPQGGIISPVLANVYLHYVLDIWFEKVVKSKLKGDAYIVRYADDFVCFFQYENEANKFYQSLIKRLNKFGLELSEDKSKIIKFGRFARDNSLDGKTESFDFLGFTHINGKTLTGRYRVMHKTSMKKLKVKKANVKNWLKVNMHIGIPELIKKINKKLIGHYAYYGISGNYRSLVNFRRFILEAFYKVLTRRSQRSYLNVKRYRLLLEHFPIKEPKIYVDIW</sequence>
<dbReference type="SUPFAM" id="SSF56672">
    <property type="entry name" value="DNA/RNA polymerases"/>
    <property type="match status" value="1"/>
</dbReference>
<dbReference type="InterPro" id="IPR051083">
    <property type="entry name" value="GrpII_Intron_Splice-Mob/Def"/>
</dbReference>
<dbReference type="KEGG" id="hprf:HLPR_05370"/>
<feature type="domain" description="Reverse transcriptase" evidence="1">
    <location>
        <begin position="64"/>
        <end position="312"/>
    </location>
</feature>
<dbReference type="InterPro" id="IPR043502">
    <property type="entry name" value="DNA/RNA_pol_sf"/>
</dbReference>
<protein>
    <submittedName>
        <fullName evidence="4">Group II intron reverse transcriptase/maturase</fullName>
    </submittedName>
</protein>
<dbReference type="CDD" id="cd01651">
    <property type="entry name" value="RT_G2_intron"/>
    <property type="match status" value="1"/>
</dbReference>
<keyword evidence="4" id="KW-0808">Transferase</keyword>
<dbReference type="PANTHER" id="PTHR34047">
    <property type="entry name" value="NUCLEAR INTRON MATURASE 1, MITOCHONDRIAL-RELATED"/>
    <property type="match status" value="1"/>
</dbReference>
<dbReference type="Pfam" id="PF00078">
    <property type="entry name" value="RVT_1"/>
    <property type="match status" value="1"/>
</dbReference>
<accession>A0AAU9E5B5</accession>
<dbReference type="InterPro" id="IPR030931">
    <property type="entry name" value="Group_II_RT_mat"/>
</dbReference>
<gene>
    <name evidence="4" type="primary">ltrA_5</name>
    <name evidence="2" type="synonym">ltrA_2</name>
    <name evidence="3" type="synonym">ltrA_3</name>
    <name evidence="2" type="ORF">HLPR_05370</name>
    <name evidence="3" type="ORF">HLPR_16350</name>
    <name evidence="4" type="ORF">HLPR_21600</name>
</gene>
<keyword evidence="4" id="KW-0548">Nucleotidyltransferase</keyword>
<dbReference type="PANTHER" id="PTHR34047:SF8">
    <property type="entry name" value="PROTEIN YKFC"/>
    <property type="match status" value="1"/>
</dbReference>
<dbReference type="AlphaFoldDB" id="A0AAU9E5B5"/>
<dbReference type="InterPro" id="IPR000477">
    <property type="entry name" value="RT_dom"/>
</dbReference>